<feature type="compositionally biased region" description="Basic residues" evidence="11">
    <location>
        <begin position="438"/>
        <end position="450"/>
    </location>
</feature>
<dbReference type="EMBL" id="JAWJWE010000002">
    <property type="protein sequence ID" value="KAK6643224.1"/>
    <property type="molecule type" value="Genomic_DNA"/>
</dbReference>
<dbReference type="CDD" id="cd00112">
    <property type="entry name" value="LDLa"/>
    <property type="match status" value="3"/>
</dbReference>
<dbReference type="GO" id="GO:0005886">
    <property type="term" value="C:plasma membrane"/>
    <property type="evidence" value="ECO:0007669"/>
    <property type="project" value="TreeGrafter"/>
</dbReference>
<evidence type="ECO:0000256" key="4">
    <source>
        <dbReference type="ARBA" id="ARBA00022989"/>
    </source>
</evidence>
<keyword evidence="8" id="KW-0325">Glycoprotein</keyword>
<dbReference type="PANTHER" id="PTHR22722:SF5">
    <property type="entry name" value="LOW-DENSITY LIPOPROTEIN RECEPTOR-RELATED PROTEIN 1B"/>
    <property type="match status" value="1"/>
</dbReference>
<dbReference type="SUPFAM" id="SSF57424">
    <property type="entry name" value="LDL receptor-like module"/>
    <property type="match status" value="4"/>
</dbReference>
<dbReference type="GO" id="GO:0043235">
    <property type="term" value="C:receptor complex"/>
    <property type="evidence" value="ECO:0007669"/>
    <property type="project" value="TreeGrafter"/>
</dbReference>
<feature type="disulfide bond" evidence="10">
    <location>
        <begin position="252"/>
        <end position="267"/>
    </location>
</feature>
<evidence type="ECO:0000256" key="12">
    <source>
        <dbReference type="SAM" id="Phobius"/>
    </source>
</evidence>
<dbReference type="PRINTS" id="PR00261">
    <property type="entry name" value="LDLRECEPTOR"/>
</dbReference>
<feature type="compositionally biased region" description="Polar residues" evidence="11">
    <location>
        <begin position="468"/>
        <end position="487"/>
    </location>
</feature>
<dbReference type="Proteomes" id="UP001372834">
    <property type="component" value="Unassembled WGS sequence"/>
</dbReference>
<proteinExistence type="predicted"/>
<dbReference type="PROSITE" id="PS01209">
    <property type="entry name" value="LDLRA_1"/>
    <property type="match status" value="2"/>
</dbReference>
<evidence type="ECO:0000256" key="5">
    <source>
        <dbReference type="ARBA" id="ARBA00023136"/>
    </source>
</evidence>
<evidence type="ECO:0000256" key="6">
    <source>
        <dbReference type="ARBA" id="ARBA00023157"/>
    </source>
</evidence>
<dbReference type="Gene3D" id="2.60.120.290">
    <property type="entry name" value="Spermadhesin, CUB domain"/>
    <property type="match status" value="1"/>
</dbReference>
<feature type="disulfide bond" evidence="10">
    <location>
        <begin position="189"/>
        <end position="204"/>
    </location>
</feature>
<keyword evidence="7" id="KW-0675">Receptor</keyword>
<comment type="caution">
    <text evidence="10">Lacks conserved residue(s) required for the propagation of feature annotation.</text>
</comment>
<evidence type="ECO:0000256" key="7">
    <source>
        <dbReference type="ARBA" id="ARBA00023170"/>
    </source>
</evidence>
<evidence type="ECO:0000313" key="15">
    <source>
        <dbReference type="Proteomes" id="UP001372834"/>
    </source>
</evidence>
<dbReference type="AlphaFoldDB" id="A0AAN8XLX3"/>
<evidence type="ECO:0000256" key="2">
    <source>
        <dbReference type="ARBA" id="ARBA00022692"/>
    </source>
</evidence>
<protein>
    <recommendedName>
        <fullName evidence="13">CUB domain-containing protein</fullName>
    </recommendedName>
</protein>
<feature type="disulfide bond" evidence="10">
    <location>
        <begin position="309"/>
        <end position="321"/>
    </location>
</feature>
<dbReference type="SUPFAM" id="SSF49854">
    <property type="entry name" value="Spermadhesin, CUB domain"/>
    <property type="match status" value="1"/>
</dbReference>
<evidence type="ECO:0000256" key="11">
    <source>
        <dbReference type="SAM" id="MobiDB-lite"/>
    </source>
</evidence>
<feature type="disulfide bond" evidence="10">
    <location>
        <begin position="316"/>
        <end position="334"/>
    </location>
</feature>
<dbReference type="InterPro" id="IPR023415">
    <property type="entry name" value="LDLR_class-A_CS"/>
</dbReference>
<dbReference type="InterPro" id="IPR000859">
    <property type="entry name" value="CUB_dom"/>
</dbReference>
<comment type="subcellular location">
    <subcellularLocation>
        <location evidence="1">Membrane</location>
        <topology evidence="1">Single-pass membrane protein</topology>
    </subcellularLocation>
</comment>
<feature type="transmembrane region" description="Helical" evidence="12">
    <location>
        <begin position="348"/>
        <end position="371"/>
    </location>
</feature>
<feature type="region of interest" description="Disordered" evidence="11">
    <location>
        <begin position="529"/>
        <end position="566"/>
    </location>
</feature>
<dbReference type="GO" id="GO:0005041">
    <property type="term" value="F:low-density lipoprotein particle receptor activity"/>
    <property type="evidence" value="ECO:0007669"/>
    <property type="project" value="TreeGrafter"/>
</dbReference>
<keyword evidence="5 12" id="KW-0472">Membrane</keyword>
<feature type="compositionally biased region" description="Acidic residues" evidence="11">
    <location>
        <begin position="555"/>
        <end position="566"/>
    </location>
</feature>
<feature type="compositionally biased region" description="Low complexity" evidence="11">
    <location>
        <begin position="456"/>
        <end position="467"/>
    </location>
</feature>
<feature type="region of interest" description="Disordered" evidence="11">
    <location>
        <begin position="434"/>
        <end position="501"/>
    </location>
</feature>
<dbReference type="InterPro" id="IPR035914">
    <property type="entry name" value="Sperma_CUB_dom_sf"/>
</dbReference>
<evidence type="ECO:0000256" key="9">
    <source>
        <dbReference type="PROSITE-ProRule" id="PRU00059"/>
    </source>
</evidence>
<feature type="compositionally biased region" description="Low complexity" evidence="11">
    <location>
        <begin position="532"/>
        <end position="553"/>
    </location>
</feature>
<organism evidence="14 15">
    <name type="scientific">Polyplax serrata</name>
    <name type="common">Common mouse louse</name>
    <dbReference type="NCBI Taxonomy" id="468196"/>
    <lineage>
        <taxon>Eukaryota</taxon>
        <taxon>Metazoa</taxon>
        <taxon>Ecdysozoa</taxon>
        <taxon>Arthropoda</taxon>
        <taxon>Hexapoda</taxon>
        <taxon>Insecta</taxon>
        <taxon>Pterygota</taxon>
        <taxon>Neoptera</taxon>
        <taxon>Paraneoptera</taxon>
        <taxon>Psocodea</taxon>
        <taxon>Troctomorpha</taxon>
        <taxon>Phthiraptera</taxon>
        <taxon>Anoplura</taxon>
        <taxon>Polyplacidae</taxon>
        <taxon>Polyplax</taxon>
    </lineage>
</organism>
<dbReference type="Pfam" id="PF00431">
    <property type="entry name" value="CUB"/>
    <property type="match status" value="1"/>
</dbReference>
<dbReference type="InterPro" id="IPR036055">
    <property type="entry name" value="LDL_receptor-like_sf"/>
</dbReference>
<dbReference type="PANTHER" id="PTHR22722">
    <property type="entry name" value="LOW-DENSITY LIPOPROTEIN RECEPTOR-RELATED PROTEIN 2-RELATED"/>
    <property type="match status" value="1"/>
</dbReference>
<feature type="disulfide bond" evidence="9">
    <location>
        <begin position="45"/>
        <end position="72"/>
    </location>
</feature>
<dbReference type="InterPro" id="IPR051221">
    <property type="entry name" value="LDLR-related"/>
</dbReference>
<feature type="disulfide bond" evidence="10">
    <location>
        <begin position="328"/>
        <end position="343"/>
    </location>
</feature>
<evidence type="ECO:0000256" key="10">
    <source>
        <dbReference type="PROSITE-ProRule" id="PRU00124"/>
    </source>
</evidence>
<reference evidence="14 15" key="1">
    <citation type="submission" date="2023-10" db="EMBL/GenBank/DDBJ databases">
        <title>Genomes of two closely related lineages of the louse Polyplax serrata with different host specificities.</title>
        <authorList>
            <person name="Martinu J."/>
            <person name="Tarabai H."/>
            <person name="Stefka J."/>
            <person name="Hypsa V."/>
        </authorList>
    </citation>
    <scope>NUCLEOTIDE SEQUENCE [LARGE SCALE GENOMIC DNA]</scope>
    <source>
        <strain evidence="14">HR10_N</strain>
    </source>
</reference>
<comment type="caution">
    <text evidence="14">The sequence shown here is derived from an EMBL/GenBank/DDBJ whole genome shotgun (WGS) entry which is preliminary data.</text>
</comment>
<keyword evidence="2 12" id="KW-0812">Transmembrane</keyword>
<keyword evidence="3" id="KW-0677">Repeat</keyword>
<feature type="domain" description="CUB" evidence="13">
    <location>
        <begin position="45"/>
        <end position="165"/>
    </location>
</feature>
<evidence type="ECO:0000313" key="14">
    <source>
        <dbReference type="EMBL" id="KAK6643224.1"/>
    </source>
</evidence>
<evidence type="ECO:0000256" key="1">
    <source>
        <dbReference type="ARBA" id="ARBA00004167"/>
    </source>
</evidence>
<dbReference type="CDD" id="cd00041">
    <property type="entry name" value="CUB"/>
    <property type="match status" value="1"/>
</dbReference>
<feature type="disulfide bond" evidence="10">
    <location>
        <begin position="277"/>
        <end position="295"/>
    </location>
</feature>
<keyword evidence="4 12" id="KW-1133">Transmembrane helix</keyword>
<accession>A0AAN8XLX3</accession>
<dbReference type="InterPro" id="IPR002172">
    <property type="entry name" value="LDrepeatLR_classA_rpt"/>
</dbReference>
<dbReference type="SMART" id="SM00042">
    <property type="entry name" value="CUB"/>
    <property type="match status" value="1"/>
</dbReference>
<name>A0AAN8XLX3_POLSC</name>
<dbReference type="SMART" id="SM00192">
    <property type="entry name" value="LDLa"/>
    <property type="match status" value="4"/>
</dbReference>
<keyword evidence="6 10" id="KW-1015">Disulfide bond</keyword>
<dbReference type="PROSITE" id="PS01180">
    <property type="entry name" value="CUB"/>
    <property type="match status" value="1"/>
</dbReference>
<feature type="disulfide bond" evidence="10">
    <location>
        <begin position="177"/>
        <end position="195"/>
    </location>
</feature>
<feature type="disulfide bond" evidence="10">
    <location>
        <begin position="289"/>
        <end position="304"/>
    </location>
</feature>
<dbReference type="Pfam" id="PF00057">
    <property type="entry name" value="Ldl_recept_a"/>
    <property type="match status" value="2"/>
</dbReference>
<dbReference type="PROSITE" id="PS50068">
    <property type="entry name" value="LDLRA_2"/>
    <property type="match status" value="4"/>
</dbReference>
<dbReference type="Gene3D" id="4.10.400.10">
    <property type="entry name" value="Low-density Lipoprotein Receptor"/>
    <property type="match status" value="3"/>
</dbReference>
<gene>
    <name evidence="14" type="ORF">RUM43_004728</name>
</gene>
<evidence type="ECO:0000256" key="8">
    <source>
        <dbReference type="ARBA" id="ARBA00023180"/>
    </source>
</evidence>
<evidence type="ECO:0000259" key="13">
    <source>
        <dbReference type="PROSITE" id="PS01180"/>
    </source>
</evidence>
<evidence type="ECO:0000256" key="3">
    <source>
        <dbReference type="ARBA" id="ARBA00022737"/>
    </source>
</evidence>
<sequence>MNLKVYFSTDFTDLLQLLYSFSHFIVPLFLTEFVLAKKSLLDLPCGRTDLKDSRGIISSPPEAFNYPNDIKCSWKIHSPVNSMIELRVVDLDMVEDPPCPKRPCCGREWLLLPDKDGEESQFFCGNYTILKPIIVSQPVLSIKYFSSNSTSRRDKRGFKITYEIKELNCTSLSKVRCMNGKCVSKNNLCNGIDDCGDGSDERNCSHRAVSKKYEFLPRRILDVNHHMYDNCIDGRKPCKSSPDHCYSPMDLCDGEFHCPNGEDEVGCTVECPNQIACSSGGCYYPSQRCNYKRNCRDNSDETGCPPEPCMALQFTCLNGACVHGSALCDGDDDCGDLSDEENCTKSSFMTAAIMGLFSCIFLFCIGLSCLYRVYTSRLRASAGFAHQLESEPIDDEFIYREPPPAYSVAIGESGIITYPAPEFMDQYFEPDPYPHQTRNIRHNRQRHRTGRGFEHTTTPRSRPRPSSGLTVVGNSSISQFPGVSTQPKVFDGSNKADPTSSRTNFEGVIQLVGFPEAVTLSQETGIQGAFHTSSPCSSPSLSPSRESMTSSTSLDDQEELAESCQS</sequence>